<dbReference type="PROSITE" id="PS00086">
    <property type="entry name" value="CYTOCHROME_P450"/>
    <property type="match status" value="1"/>
</dbReference>
<comment type="similarity">
    <text evidence="3 9">Belongs to the cytochrome P450 family.</text>
</comment>
<dbReference type="PRINTS" id="PR00465">
    <property type="entry name" value="EP450IV"/>
</dbReference>
<evidence type="ECO:0000256" key="5">
    <source>
        <dbReference type="ARBA" id="ARBA00023002"/>
    </source>
</evidence>
<evidence type="ECO:0000256" key="8">
    <source>
        <dbReference type="PIRSR" id="PIRSR602403-1"/>
    </source>
</evidence>
<reference evidence="10" key="1">
    <citation type="submission" date="2023-01" db="EMBL/GenBank/DDBJ databases">
        <authorList>
            <person name="Van Ghelder C."/>
            <person name="Rancurel C."/>
        </authorList>
    </citation>
    <scope>NUCLEOTIDE SEQUENCE</scope>
    <source>
        <strain evidence="10">CNCM I-4278</strain>
    </source>
</reference>
<evidence type="ECO:0000313" key="11">
    <source>
        <dbReference type="Proteomes" id="UP001152607"/>
    </source>
</evidence>
<dbReference type="GO" id="GO:0004497">
    <property type="term" value="F:monooxygenase activity"/>
    <property type="evidence" value="ECO:0007669"/>
    <property type="project" value="UniProtKB-KW"/>
</dbReference>
<dbReference type="InterPro" id="IPR002403">
    <property type="entry name" value="Cyt_P450_E_grp-IV"/>
</dbReference>
<dbReference type="PANTHER" id="PTHR46206">
    <property type="entry name" value="CYTOCHROME P450"/>
    <property type="match status" value="1"/>
</dbReference>
<dbReference type="Proteomes" id="UP001152607">
    <property type="component" value="Unassembled WGS sequence"/>
</dbReference>
<dbReference type="PANTHER" id="PTHR46206:SF6">
    <property type="entry name" value="CYTOCHROME P450 MONOOXYGENASE AN1598-RELATED"/>
    <property type="match status" value="1"/>
</dbReference>
<dbReference type="GO" id="GO:0020037">
    <property type="term" value="F:heme binding"/>
    <property type="evidence" value="ECO:0007669"/>
    <property type="project" value="InterPro"/>
</dbReference>
<comment type="cofactor">
    <cofactor evidence="1 8">
        <name>heme</name>
        <dbReference type="ChEBI" id="CHEBI:30413"/>
    </cofactor>
</comment>
<dbReference type="InterPro" id="IPR017972">
    <property type="entry name" value="Cyt_P450_CS"/>
</dbReference>
<evidence type="ECO:0000313" key="10">
    <source>
        <dbReference type="EMBL" id="CAI6331422.1"/>
    </source>
</evidence>
<protein>
    <recommendedName>
        <fullName evidence="12">Cytochrome P450</fullName>
    </recommendedName>
</protein>
<sequence length="549" mass="62605">MDHPLRHLSTANETHSKLSWLQYDVPVSYTHILIITSITAYLYAVYQAQRIAKNSKVALPIGQWSLLMPRVMHNALYGFRASKLLDSGYTKIKSKAFQLIQNDRNIIVLPHTLLDQLSSLPATVASPHGALEQDLLGPHTGLNLILDSRLHHSIVQRKLTPRLPIMAPRLQDELMNAVDFHFSHVENEEGNGWTKFQPYQVLAKISAQLAARALVGRELCRNKIWLDVSVNYTESLFRTIVVLRFFPAWTHSTLRYLLPSYWAGQKYVRTAKNLLGPIIQDMIDKNNVGEWTSADDQEPSVLSWLAETAKGRDRNAETLAHVEVLLALASVHTTLLRMVNVLYDITADSACLAELRAEIEDVAVAEKGKWTYAAYARLEKLDSVMRESQRMSPPTILGLKRLFKESFTFEDGTHVPRGAYVTLPIYAIENDASVTQNPEKFDGLRSYRLRHMKDNEAQGVRNAVEREEYQFSSPGPTVLNFGYGKTACPGRFFASLVVKMVFVKLLTEFDFRYTGKEVRPQNIVMHEFLFCWPWHWMEMKKRANGVCPF</sequence>
<dbReference type="GO" id="GO:0016705">
    <property type="term" value="F:oxidoreductase activity, acting on paired donors, with incorporation or reduction of molecular oxygen"/>
    <property type="evidence" value="ECO:0007669"/>
    <property type="project" value="InterPro"/>
</dbReference>
<keyword evidence="5 9" id="KW-0560">Oxidoreductase</keyword>
<keyword evidence="7 9" id="KW-0503">Monooxygenase</keyword>
<dbReference type="AlphaFoldDB" id="A0A9W4U7Z6"/>
<keyword evidence="8 9" id="KW-0349">Heme</keyword>
<comment type="caution">
    <text evidence="10">The sequence shown here is derived from an EMBL/GenBank/DDBJ whole genome shotgun (WGS) entry which is preliminary data.</text>
</comment>
<comment type="pathway">
    <text evidence="2">Mycotoxin biosynthesis.</text>
</comment>
<keyword evidence="11" id="KW-1185">Reference proteome</keyword>
<dbReference type="GO" id="GO:0005506">
    <property type="term" value="F:iron ion binding"/>
    <property type="evidence" value="ECO:0007669"/>
    <property type="project" value="InterPro"/>
</dbReference>
<evidence type="ECO:0008006" key="12">
    <source>
        <dbReference type="Google" id="ProtNLM"/>
    </source>
</evidence>
<dbReference type="InterPro" id="IPR036396">
    <property type="entry name" value="Cyt_P450_sf"/>
</dbReference>
<dbReference type="InterPro" id="IPR001128">
    <property type="entry name" value="Cyt_P450"/>
</dbReference>
<dbReference type="OrthoDB" id="1844152at2759"/>
<name>A0A9W4U7Z6_9PLEO</name>
<gene>
    <name evidence="10" type="ORF">PDIGIT_LOCUS4447</name>
</gene>
<dbReference type="EMBL" id="CAOQHR010000003">
    <property type="protein sequence ID" value="CAI6331422.1"/>
    <property type="molecule type" value="Genomic_DNA"/>
</dbReference>
<organism evidence="10 11">
    <name type="scientific">Periconia digitata</name>
    <dbReference type="NCBI Taxonomy" id="1303443"/>
    <lineage>
        <taxon>Eukaryota</taxon>
        <taxon>Fungi</taxon>
        <taxon>Dikarya</taxon>
        <taxon>Ascomycota</taxon>
        <taxon>Pezizomycotina</taxon>
        <taxon>Dothideomycetes</taxon>
        <taxon>Pleosporomycetidae</taxon>
        <taxon>Pleosporales</taxon>
        <taxon>Massarineae</taxon>
        <taxon>Periconiaceae</taxon>
        <taxon>Periconia</taxon>
    </lineage>
</organism>
<dbReference type="Gene3D" id="1.10.630.10">
    <property type="entry name" value="Cytochrome P450"/>
    <property type="match status" value="1"/>
</dbReference>
<proteinExistence type="inferred from homology"/>
<feature type="binding site" description="axial binding residue" evidence="8">
    <location>
        <position position="488"/>
    </location>
    <ligand>
        <name>heme</name>
        <dbReference type="ChEBI" id="CHEBI:30413"/>
    </ligand>
    <ligandPart>
        <name>Fe</name>
        <dbReference type="ChEBI" id="CHEBI:18248"/>
    </ligandPart>
</feature>
<keyword evidence="6 8" id="KW-0408">Iron</keyword>
<dbReference type="CDD" id="cd11041">
    <property type="entry name" value="CYP503A1-like"/>
    <property type="match status" value="1"/>
</dbReference>
<evidence type="ECO:0000256" key="1">
    <source>
        <dbReference type="ARBA" id="ARBA00001971"/>
    </source>
</evidence>
<evidence type="ECO:0000256" key="9">
    <source>
        <dbReference type="RuleBase" id="RU000461"/>
    </source>
</evidence>
<evidence type="ECO:0000256" key="6">
    <source>
        <dbReference type="ARBA" id="ARBA00023004"/>
    </source>
</evidence>
<keyword evidence="4 8" id="KW-0479">Metal-binding</keyword>
<evidence type="ECO:0000256" key="7">
    <source>
        <dbReference type="ARBA" id="ARBA00023033"/>
    </source>
</evidence>
<evidence type="ECO:0000256" key="4">
    <source>
        <dbReference type="ARBA" id="ARBA00022723"/>
    </source>
</evidence>
<evidence type="ECO:0000256" key="2">
    <source>
        <dbReference type="ARBA" id="ARBA00004685"/>
    </source>
</evidence>
<dbReference type="Pfam" id="PF00067">
    <property type="entry name" value="p450"/>
    <property type="match status" value="1"/>
</dbReference>
<accession>A0A9W4U7Z6</accession>
<evidence type="ECO:0000256" key="3">
    <source>
        <dbReference type="ARBA" id="ARBA00010617"/>
    </source>
</evidence>
<dbReference type="SUPFAM" id="SSF48264">
    <property type="entry name" value="Cytochrome P450"/>
    <property type="match status" value="1"/>
</dbReference>